<feature type="transmembrane region" description="Helical" evidence="6">
    <location>
        <begin position="424"/>
        <end position="443"/>
    </location>
</feature>
<feature type="transmembrane region" description="Helical" evidence="6">
    <location>
        <begin position="389"/>
        <end position="412"/>
    </location>
</feature>
<evidence type="ECO:0000256" key="6">
    <source>
        <dbReference type="SAM" id="Phobius"/>
    </source>
</evidence>
<proteinExistence type="predicted"/>
<reference evidence="8" key="1">
    <citation type="submission" date="2018-03" db="EMBL/GenBank/DDBJ databases">
        <authorList>
            <person name="Guldener U."/>
        </authorList>
    </citation>
    <scope>NUCLEOTIDE SEQUENCE</scope>
</reference>
<keyword evidence="2 6" id="KW-0812">Transmembrane</keyword>
<dbReference type="InterPro" id="IPR036259">
    <property type="entry name" value="MFS_trans_sf"/>
</dbReference>
<name>A0AAE8SYL6_9PEZI</name>
<protein>
    <submittedName>
        <fullName evidence="8">Related to inorganic phosphate permease</fullName>
    </submittedName>
</protein>
<evidence type="ECO:0000313" key="8">
    <source>
        <dbReference type="EMBL" id="SPO05147.1"/>
    </source>
</evidence>
<dbReference type="InterPro" id="IPR020846">
    <property type="entry name" value="MFS_dom"/>
</dbReference>
<feature type="transmembrane region" description="Helical" evidence="6">
    <location>
        <begin position="202"/>
        <end position="224"/>
    </location>
</feature>
<feature type="transmembrane region" description="Helical" evidence="6">
    <location>
        <begin position="176"/>
        <end position="196"/>
    </location>
</feature>
<feature type="transmembrane region" description="Helical" evidence="6">
    <location>
        <begin position="455"/>
        <end position="476"/>
    </location>
</feature>
<dbReference type="SUPFAM" id="SSF103473">
    <property type="entry name" value="MFS general substrate transporter"/>
    <property type="match status" value="1"/>
</dbReference>
<dbReference type="Pfam" id="PF00083">
    <property type="entry name" value="Sugar_tr"/>
    <property type="match status" value="2"/>
</dbReference>
<keyword evidence="9" id="KW-1185">Reference proteome</keyword>
<accession>A0AAE8SYL6</accession>
<feature type="compositionally biased region" description="Polar residues" evidence="5">
    <location>
        <begin position="1"/>
        <end position="12"/>
    </location>
</feature>
<evidence type="ECO:0000256" key="4">
    <source>
        <dbReference type="ARBA" id="ARBA00023136"/>
    </source>
</evidence>
<dbReference type="InterPro" id="IPR005828">
    <property type="entry name" value="MFS_sugar_transport-like"/>
</dbReference>
<organism evidence="8 9">
    <name type="scientific">Cephalotrichum gorgonifer</name>
    <dbReference type="NCBI Taxonomy" id="2041049"/>
    <lineage>
        <taxon>Eukaryota</taxon>
        <taxon>Fungi</taxon>
        <taxon>Dikarya</taxon>
        <taxon>Ascomycota</taxon>
        <taxon>Pezizomycotina</taxon>
        <taxon>Sordariomycetes</taxon>
        <taxon>Hypocreomycetidae</taxon>
        <taxon>Microascales</taxon>
        <taxon>Microascaceae</taxon>
        <taxon>Cephalotrichum</taxon>
    </lineage>
</organism>
<dbReference type="Gene3D" id="1.20.1250.20">
    <property type="entry name" value="MFS general substrate transporter like domains"/>
    <property type="match status" value="1"/>
</dbReference>
<dbReference type="EMBL" id="ONZQ02000012">
    <property type="protein sequence ID" value="SPO05147.1"/>
    <property type="molecule type" value="Genomic_DNA"/>
</dbReference>
<feature type="domain" description="Major facilitator superfamily (MFS) profile" evidence="7">
    <location>
        <begin position="102"/>
        <end position="538"/>
    </location>
</feature>
<feature type="transmembrane region" description="Helical" evidence="6">
    <location>
        <begin position="297"/>
        <end position="316"/>
    </location>
</feature>
<gene>
    <name evidence="8" type="ORF">DNG_07833</name>
</gene>
<evidence type="ECO:0000256" key="2">
    <source>
        <dbReference type="ARBA" id="ARBA00022692"/>
    </source>
</evidence>
<evidence type="ECO:0000256" key="5">
    <source>
        <dbReference type="SAM" id="MobiDB-lite"/>
    </source>
</evidence>
<dbReference type="PANTHER" id="PTHR24064">
    <property type="entry name" value="SOLUTE CARRIER FAMILY 22 MEMBER"/>
    <property type="match status" value="1"/>
</dbReference>
<evidence type="ECO:0000256" key="3">
    <source>
        <dbReference type="ARBA" id="ARBA00022989"/>
    </source>
</evidence>
<comment type="subcellular location">
    <subcellularLocation>
        <location evidence="1">Membrane</location>
        <topology evidence="1">Multi-pass membrane protein</topology>
    </subcellularLocation>
</comment>
<evidence type="ECO:0000259" key="7">
    <source>
        <dbReference type="PROSITE" id="PS50850"/>
    </source>
</evidence>
<feature type="transmembrane region" description="Helical" evidence="6">
    <location>
        <begin position="488"/>
        <end position="510"/>
    </location>
</feature>
<comment type="caution">
    <text evidence="8">The sequence shown here is derived from an EMBL/GenBank/DDBJ whole genome shotgun (WGS) entry which is preliminary data.</text>
</comment>
<dbReference type="PROSITE" id="PS50850">
    <property type="entry name" value="MFS"/>
    <property type="match status" value="1"/>
</dbReference>
<feature type="region of interest" description="Disordered" evidence="5">
    <location>
        <begin position="1"/>
        <end position="33"/>
    </location>
</feature>
<keyword evidence="3 6" id="KW-1133">Transmembrane helix</keyword>
<feature type="transmembrane region" description="Helical" evidence="6">
    <location>
        <begin position="252"/>
        <end position="277"/>
    </location>
</feature>
<dbReference type="Proteomes" id="UP001187682">
    <property type="component" value="Unassembled WGS sequence"/>
</dbReference>
<feature type="transmembrane region" description="Helical" evidence="6">
    <location>
        <begin position="516"/>
        <end position="534"/>
    </location>
</feature>
<dbReference type="GO" id="GO:0022857">
    <property type="term" value="F:transmembrane transporter activity"/>
    <property type="evidence" value="ECO:0007669"/>
    <property type="project" value="InterPro"/>
</dbReference>
<evidence type="ECO:0000313" key="9">
    <source>
        <dbReference type="Proteomes" id="UP001187682"/>
    </source>
</evidence>
<dbReference type="GO" id="GO:0016020">
    <property type="term" value="C:membrane"/>
    <property type="evidence" value="ECO:0007669"/>
    <property type="project" value="UniProtKB-SubCell"/>
</dbReference>
<evidence type="ECO:0000256" key="1">
    <source>
        <dbReference type="ARBA" id="ARBA00004141"/>
    </source>
</evidence>
<keyword evidence="4 6" id="KW-0472">Membrane</keyword>
<sequence>MHMQTPSPSPSVGASHPAGVYSRGESPPTDGTQLGTRAIFRHLTHPDDSYTPDGVYWADLPFLQRLAFINKVDREEAGREVKLATEAAKKNPLNPVTWYLKNSVLPGLGVGMKGYVLFSIGNLAPLFASTWPQCWGPGGKECDADLVASVAYLGIIGITIGQIVVGIIGDWIGRRWGLIQDAILMTLGLLLLTGSWGVNLQGWVVCYALALFIYGIGVGGEYPLTATSSMESAKKSGIRDMREDRLHRGRKVTLAFLMQGWGQFVNQAVLVTLLLAFNQGRGDPPYSAATTQWTFRLSFAIPTLCCLWLVWTRIFYTKDASAHLDDAKKKRSVTGYDVASLRHIVKNYGGRLLATSGTWFCNDVFFYGNKLFQGQFIAVISNNPDSVMVAWRWNLINIAVSLAGYYAAALLIDHKLYGRRVMMLVGFFMTFVMFLIPTFHFEYFVSPEGTRPFQAIYLLSSFFMQLGPNCVTFLVAGEVFPTPVRATAHGLSASVGKIGALLSSVLFGYIDTRTKFYVVPGFGLAGMLLTWLFLPDTTGLDLKEQERRWEYILAGREDEYQGVAVHPAHLSVWERMHGVGKRYDAGRDFEAKIEVFGAKWEAREDARRRDAGTEEVECGTGDENDGFNEDVCRFFRQRKEFSG</sequence>
<dbReference type="AlphaFoldDB" id="A0AAE8SYL6"/>
<feature type="transmembrane region" description="Helical" evidence="6">
    <location>
        <begin position="150"/>
        <end position="169"/>
    </location>
</feature>